<dbReference type="EMBL" id="WIXK01000005">
    <property type="protein sequence ID" value="MQY43375.1"/>
    <property type="molecule type" value="Genomic_DNA"/>
</dbReference>
<evidence type="ECO:0000313" key="2">
    <source>
        <dbReference type="EMBL" id="MQY43375.1"/>
    </source>
</evidence>
<sequence length="341" mass="38542">MNVYLYWFDRVLGVFTWLLGVLVPVALLWALIAPETAQRYVPGVSLVVASLEGLQADDATEKKPDAQTLDLLSDPKKHLTAWGYEAENASSEDILSSAIRDGRLQVARAAIFTNEPLTDRLLYRVVIPNELKNDLVEHGNWAEEGGLCAHLTPEKALSSALPVKDKNIGLLADHCPAEKWKLRREVDAIMKDINRVEMLNQLAEQKLGIARQDCYRFFFSTGFRQQLEQSMVQYSRSEGREVRDIDLYVIRSDLLPFVKTTPTREEALAWLRSEIDFGNIAAVEGQLVSGPQLKASMSPVEERVQQTIDELARDECYALRPIYTPEPELASRARSIRPYLE</sequence>
<proteinExistence type="predicted"/>
<dbReference type="AlphaFoldDB" id="A0A844AME4"/>
<evidence type="ECO:0000256" key="1">
    <source>
        <dbReference type="SAM" id="Phobius"/>
    </source>
</evidence>
<comment type="caution">
    <text evidence="2">The sequence shown here is derived from an EMBL/GenBank/DDBJ whole genome shotgun (WGS) entry which is preliminary data.</text>
</comment>
<keyword evidence="1" id="KW-1133">Transmembrane helix</keyword>
<dbReference type="Proteomes" id="UP000436694">
    <property type="component" value="Unassembled WGS sequence"/>
</dbReference>
<keyword evidence="1" id="KW-0812">Transmembrane</keyword>
<gene>
    <name evidence="2" type="ORF">GG681_12040</name>
</gene>
<dbReference type="RefSeq" id="WP_153548249.1">
    <property type="nucleotide sequence ID" value="NZ_WIXK01000005.1"/>
</dbReference>
<name>A0A844AME4_9RHOB</name>
<evidence type="ECO:0000313" key="3">
    <source>
        <dbReference type="Proteomes" id="UP000436694"/>
    </source>
</evidence>
<keyword evidence="3" id="KW-1185">Reference proteome</keyword>
<protein>
    <submittedName>
        <fullName evidence="2">Uncharacterized protein</fullName>
    </submittedName>
</protein>
<reference evidence="2 3" key="1">
    <citation type="submission" date="2019-10" db="EMBL/GenBank/DDBJ databases">
        <title>Epibacterium sp. nov., isolated from seawater.</title>
        <authorList>
            <person name="Zhang X."/>
            <person name="Li N."/>
        </authorList>
    </citation>
    <scope>NUCLEOTIDE SEQUENCE [LARGE SCALE GENOMIC DNA]</scope>
    <source>
        <strain evidence="2 3">SM1969</strain>
    </source>
</reference>
<accession>A0A844AME4</accession>
<feature type="transmembrane region" description="Helical" evidence="1">
    <location>
        <begin position="12"/>
        <end position="32"/>
    </location>
</feature>
<keyword evidence="1" id="KW-0472">Membrane</keyword>
<organism evidence="2 3">
    <name type="scientific">Tritonibacter aquimaris</name>
    <dbReference type="NCBI Taxonomy" id="2663379"/>
    <lineage>
        <taxon>Bacteria</taxon>
        <taxon>Pseudomonadati</taxon>
        <taxon>Pseudomonadota</taxon>
        <taxon>Alphaproteobacteria</taxon>
        <taxon>Rhodobacterales</taxon>
        <taxon>Paracoccaceae</taxon>
        <taxon>Tritonibacter</taxon>
    </lineage>
</organism>